<dbReference type="AlphaFoldDB" id="A0A427HUP3"/>
<protein>
    <submittedName>
        <fullName evidence="1">Uncharacterized protein</fullName>
    </submittedName>
</protein>
<evidence type="ECO:0000313" key="1">
    <source>
        <dbReference type="EMBL" id="RRW38808.1"/>
    </source>
</evidence>
<name>A0A427HUP3_ECTOL</name>
<reference evidence="1 2" key="1">
    <citation type="submission" date="2018-10" db="EMBL/GenBank/DDBJ databases">
        <title>Transmission dynamics of multidrug resistant bacteria on intensive care unit surfaces.</title>
        <authorList>
            <person name="D'Souza A.W."/>
            <person name="Potter R.F."/>
            <person name="Wallace M."/>
            <person name="Shupe A."/>
            <person name="Patel S."/>
            <person name="Sun S."/>
            <person name="Gul D."/>
            <person name="Kwon J.H."/>
            <person name="Andleeb S."/>
            <person name="Burnham C.-A.D."/>
            <person name="Dantas G."/>
        </authorList>
    </citation>
    <scope>NUCLEOTIDE SEQUENCE [LARGE SCALE GENOMIC DNA]</scope>
    <source>
        <strain evidence="1 2">PO_271</strain>
    </source>
</reference>
<proteinExistence type="predicted"/>
<sequence length="79" mass="9053">MHRVGCRRFGESLSLGGRATRCKNDWGFAESVKPRSWTDMWLCMWHPVPTGRCAFNRCSLRGWRECYETGCIPACGIPL</sequence>
<dbReference type="Proteomes" id="UP000272833">
    <property type="component" value="Unassembled WGS sequence"/>
</dbReference>
<organism evidence="1 2">
    <name type="scientific">Ectopseudomonas oleovorans</name>
    <name type="common">Pseudomonas oleovorans</name>
    <dbReference type="NCBI Taxonomy" id="301"/>
    <lineage>
        <taxon>Bacteria</taxon>
        <taxon>Pseudomonadati</taxon>
        <taxon>Pseudomonadota</taxon>
        <taxon>Gammaproteobacteria</taxon>
        <taxon>Pseudomonadales</taxon>
        <taxon>Pseudomonadaceae</taxon>
        <taxon>Ectopseudomonas</taxon>
    </lineage>
</organism>
<accession>A0A427HUP3</accession>
<gene>
    <name evidence="1" type="ORF">EGJ44_01795</name>
</gene>
<comment type="caution">
    <text evidence="1">The sequence shown here is derived from an EMBL/GenBank/DDBJ whole genome shotgun (WGS) entry which is preliminary data.</text>
</comment>
<evidence type="ECO:0000313" key="2">
    <source>
        <dbReference type="Proteomes" id="UP000272833"/>
    </source>
</evidence>
<dbReference type="EMBL" id="RHRS01000003">
    <property type="protein sequence ID" value="RRW38808.1"/>
    <property type="molecule type" value="Genomic_DNA"/>
</dbReference>